<evidence type="ECO:0000256" key="3">
    <source>
        <dbReference type="ARBA" id="ARBA00023134"/>
    </source>
</evidence>
<dbReference type="InterPro" id="IPR027417">
    <property type="entry name" value="P-loop_NTPase"/>
</dbReference>
<dbReference type="InterPro" id="IPR001019">
    <property type="entry name" value="Gprotein_alpha_su"/>
</dbReference>
<dbReference type="SMART" id="SM00275">
    <property type="entry name" value="G_alpha"/>
    <property type="match status" value="1"/>
</dbReference>
<name>A0A0C9RRI9_9HYME</name>
<protein>
    <submittedName>
        <fullName evidence="6">Cta_1 protein</fullName>
    </submittedName>
</protein>
<sequence length="135" mass="15936">MKRLEWLKKCFFVIVHRRTNRLEESRNIFDTIVNNMIFGGVSIILFLNKTDLLEKKVKSSDTNVSWYFPQFNGDSHSIKDVQSFILNMFISVKRDPRKSLFHHFTTAVDTENIKVVFNAVKDTILHRNLESLMLQ</sequence>
<dbReference type="Gene3D" id="3.40.50.300">
    <property type="entry name" value="P-loop containing nucleotide triphosphate hydrolases"/>
    <property type="match status" value="1"/>
</dbReference>
<evidence type="ECO:0000256" key="4">
    <source>
        <dbReference type="ARBA" id="ARBA00023224"/>
    </source>
</evidence>
<evidence type="ECO:0000256" key="1">
    <source>
        <dbReference type="ARBA" id="ARBA00022723"/>
    </source>
</evidence>
<keyword evidence="1" id="KW-0479">Metal-binding</keyword>
<dbReference type="GO" id="GO:0005834">
    <property type="term" value="C:heterotrimeric G-protein complex"/>
    <property type="evidence" value="ECO:0007669"/>
    <property type="project" value="TreeGrafter"/>
</dbReference>
<dbReference type="AlphaFoldDB" id="A0A0C9RRI9"/>
<dbReference type="GO" id="GO:0031526">
    <property type="term" value="C:brush border membrane"/>
    <property type="evidence" value="ECO:0007669"/>
    <property type="project" value="TreeGrafter"/>
</dbReference>
<evidence type="ECO:0000256" key="5">
    <source>
        <dbReference type="PIRSR" id="PIRSR601019-1"/>
    </source>
</evidence>
<feature type="binding site" evidence="5">
    <location>
        <begin position="48"/>
        <end position="51"/>
    </location>
    <ligand>
        <name>GTP</name>
        <dbReference type="ChEBI" id="CHEBI:37565"/>
    </ligand>
</feature>
<proteinExistence type="predicted"/>
<accession>A0A0C9RRI9</accession>
<reference evidence="6" key="1">
    <citation type="submission" date="2015-01" db="EMBL/GenBank/DDBJ databases">
        <title>Transcriptome Assembly of Fopius arisanus.</title>
        <authorList>
            <person name="Geib S."/>
        </authorList>
    </citation>
    <scope>NUCLEOTIDE SEQUENCE</scope>
</reference>
<dbReference type="GO" id="GO:0046872">
    <property type="term" value="F:metal ion binding"/>
    <property type="evidence" value="ECO:0007669"/>
    <property type="project" value="UniProtKB-KW"/>
</dbReference>
<dbReference type="SUPFAM" id="SSF52540">
    <property type="entry name" value="P-loop containing nucleoside triphosphate hydrolases"/>
    <property type="match status" value="1"/>
</dbReference>
<evidence type="ECO:0000256" key="2">
    <source>
        <dbReference type="ARBA" id="ARBA00022741"/>
    </source>
</evidence>
<dbReference type="PANTHER" id="PTHR10218">
    <property type="entry name" value="GTP-BINDING PROTEIN ALPHA SUBUNIT"/>
    <property type="match status" value="1"/>
</dbReference>
<organism evidence="6">
    <name type="scientific">Fopius arisanus</name>
    <dbReference type="NCBI Taxonomy" id="64838"/>
    <lineage>
        <taxon>Eukaryota</taxon>
        <taxon>Metazoa</taxon>
        <taxon>Ecdysozoa</taxon>
        <taxon>Arthropoda</taxon>
        <taxon>Hexapoda</taxon>
        <taxon>Insecta</taxon>
        <taxon>Pterygota</taxon>
        <taxon>Neoptera</taxon>
        <taxon>Endopterygota</taxon>
        <taxon>Hymenoptera</taxon>
        <taxon>Apocrita</taxon>
        <taxon>Ichneumonoidea</taxon>
        <taxon>Braconidae</taxon>
        <taxon>Opiinae</taxon>
        <taxon>Fopius</taxon>
    </lineage>
</organism>
<feature type="binding site" evidence="5">
    <location>
        <position position="107"/>
    </location>
    <ligand>
        <name>GTP</name>
        <dbReference type="ChEBI" id="CHEBI:37565"/>
    </ligand>
</feature>
<dbReference type="GO" id="GO:0031752">
    <property type="term" value="F:D5 dopamine receptor binding"/>
    <property type="evidence" value="ECO:0007669"/>
    <property type="project" value="TreeGrafter"/>
</dbReference>
<dbReference type="GO" id="GO:0031683">
    <property type="term" value="F:G-protein beta/gamma-subunit complex binding"/>
    <property type="evidence" value="ECO:0007669"/>
    <property type="project" value="InterPro"/>
</dbReference>
<dbReference type="GO" id="GO:0005737">
    <property type="term" value="C:cytoplasm"/>
    <property type="evidence" value="ECO:0007669"/>
    <property type="project" value="TreeGrafter"/>
</dbReference>
<keyword evidence="3 5" id="KW-0342">GTP-binding</keyword>
<dbReference type="Pfam" id="PF00503">
    <property type="entry name" value="G-alpha"/>
    <property type="match status" value="1"/>
</dbReference>
<dbReference type="PROSITE" id="PS51882">
    <property type="entry name" value="G_ALPHA"/>
    <property type="match status" value="1"/>
</dbReference>
<keyword evidence="2 5" id="KW-0547">Nucleotide-binding</keyword>
<keyword evidence="4" id="KW-0807">Transducer</keyword>
<dbReference type="GO" id="GO:0007266">
    <property type="term" value="P:Rho protein signal transduction"/>
    <property type="evidence" value="ECO:0007669"/>
    <property type="project" value="TreeGrafter"/>
</dbReference>
<dbReference type="EMBL" id="GBYB01011165">
    <property type="protein sequence ID" value="JAG80932.1"/>
    <property type="molecule type" value="Transcribed_RNA"/>
</dbReference>
<dbReference type="GO" id="GO:0003924">
    <property type="term" value="F:GTPase activity"/>
    <property type="evidence" value="ECO:0007669"/>
    <property type="project" value="InterPro"/>
</dbReference>
<gene>
    <name evidence="6" type="primary">cta_1</name>
    <name evidence="6" type="ORF">g.27928</name>
</gene>
<dbReference type="GO" id="GO:0007188">
    <property type="term" value="P:adenylate cyclase-modulating G protein-coupled receptor signaling pathway"/>
    <property type="evidence" value="ECO:0007669"/>
    <property type="project" value="TreeGrafter"/>
</dbReference>
<dbReference type="PANTHER" id="PTHR10218:SF360">
    <property type="entry name" value="GUANINE NUCLEOTIDE-BINDING PROTEIN SUBUNIT ALPHA HOMOLOG"/>
    <property type="match status" value="1"/>
</dbReference>
<evidence type="ECO:0000313" key="6">
    <source>
        <dbReference type="EMBL" id="JAG80932.1"/>
    </source>
</evidence>
<dbReference type="GO" id="GO:0005525">
    <property type="term" value="F:GTP binding"/>
    <property type="evidence" value="ECO:0007669"/>
    <property type="project" value="UniProtKB-KW"/>
</dbReference>
<dbReference type="FunFam" id="3.40.50.300:FF:000692">
    <property type="entry name" value="Guanine nucleotide-binding protein subunit alpha"/>
    <property type="match status" value="1"/>
</dbReference>